<dbReference type="InterPro" id="IPR043129">
    <property type="entry name" value="ATPase_NBD"/>
</dbReference>
<dbReference type="Pfam" id="PF00814">
    <property type="entry name" value="TsaD"/>
    <property type="match status" value="1"/>
</dbReference>
<sequence length="229" mass="24793">MAVILNIETAADICSLSISVNGTAVAEKHSNELHSHASCTAVFAEELKQYATDKGLEFDAVAVSAGPGSYTGLRIGCSFAKGFCYGSGLPLIAIPTLKIMAQGFMQTAGNTDGLLCPMLDARRMEVYAAVYDSGLNGIQAPAPEIIDEESFARLLDNNKIYFFGNGSDKCRDTIKSPNAVFKGDLPPLATYMSRLSEDCFNKRDFADLAYFEPAYLKEFMISTPKHKVI</sequence>
<reference evidence="2" key="1">
    <citation type="submission" date="2020-10" db="EMBL/GenBank/DDBJ databases">
        <authorList>
            <person name="Gilroy R."/>
        </authorList>
    </citation>
    <scope>NUCLEOTIDE SEQUENCE</scope>
    <source>
        <strain evidence="2">D3-1215</strain>
    </source>
</reference>
<dbReference type="Gene3D" id="3.30.420.40">
    <property type="match status" value="2"/>
</dbReference>
<comment type="caution">
    <text evidence="2">The sequence shown here is derived from an EMBL/GenBank/DDBJ whole genome shotgun (WGS) entry which is preliminary data.</text>
</comment>
<dbReference type="CDD" id="cd24032">
    <property type="entry name" value="ASKHA_NBD_TsaB"/>
    <property type="match status" value="1"/>
</dbReference>
<dbReference type="SUPFAM" id="SSF53067">
    <property type="entry name" value="Actin-like ATPase domain"/>
    <property type="match status" value="2"/>
</dbReference>
<dbReference type="InterPro" id="IPR000905">
    <property type="entry name" value="Gcp-like_dom"/>
</dbReference>
<protein>
    <submittedName>
        <fullName evidence="2">tRNA (Adenosine(37)-N6)-threonylcarbamoyltransferase complex dimerization subunit type 1 TsaB</fullName>
    </submittedName>
</protein>
<dbReference type="InterPro" id="IPR022496">
    <property type="entry name" value="T6A_TsaB"/>
</dbReference>
<evidence type="ECO:0000313" key="3">
    <source>
        <dbReference type="Proteomes" id="UP000823637"/>
    </source>
</evidence>
<reference evidence="2" key="2">
    <citation type="journal article" date="2021" name="PeerJ">
        <title>Extensive microbial diversity within the chicken gut microbiome revealed by metagenomics and culture.</title>
        <authorList>
            <person name="Gilroy R."/>
            <person name="Ravi A."/>
            <person name="Getino M."/>
            <person name="Pursley I."/>
            <person name="Horton D.L."/>
            <person name="Alikhan N.F."/>
            <person name="Baker D."/>
            <person name="Gharbi K."/>
            <person name="Hall N."/>
            <person name="Watson M."/>
            <person name="Adriaenssens E.M."/>
            <person name="Foster-Nyarko E."/>
            <person name="Jarju S."/>
            <person name="Secka A."/>
            <person name="Antonio M."/>
            <person name="Oren A."/>
            <person name="Chaudhuri R.R."/>
            <person name="La Ragione R."/>
            <person name="Hildebrand F."/>
            <person name="Pallen M.J."/>
        </authorList>
    </citation>
    <scope>NUCLEOTIDE SEQUENCE</scope>
    <source>
        <strain evidence="2">D3-1215</strain>
    </source>
</reference>
<evidence type="ECO:0000259" key="1">
    <source>
        <dbReference type="Pfam" id="PF00814"/>
    </source>
</evidence>
<dbReference type="NCBIfam" id="TIGR03725">
    <property type="entry name" value="T6A_YeaZ"/>
    <property type="match status" value="1"/>
</dbReference>
<dbReference type="Proteomes" id="UP000823637">
    <property type="component" value="Unassembled WGS sequence"/>
</dbReference>
<proteinExistence type="predicted"/>
<organism evidence="2 3">
    <name type="scientific">Candidatus Enterocola intestinipullorum</name>
    <dbReference type="NCBI Taxonomy" id="2840783"/>
    <lineage>
        <taxon>Bacteria</taxon>
        <taxon>Pseudomonadati</taxon>
        <taxon>Bacteroidota</taxon>
        <taxon>Bacteroidia</taxon>
        <taxon>Bacteroidales</taxon>
        <taxon>Candidatus Enterocola</taxon>
    </lineage>
</organism>
<dbReference type="GO" id="GO:0002949">
    <property type="term" value="P:tRNA threonylcarbamoyladenosine modification"/>
    <property type="evidence" value="ECO:0007669"/>
    <property type="project" value="InterPro"/>
</dbReference>
<accession>A0A9D9EGW9</accession>
<dbReference type="EMBL" id="JADIMR010000038">
    <property type="protein sequence ID" value="MBO8446665.1"/>
    <property type="molecule type" value="Genomic_DNA"/>
</dbReference>
<dbReference type="AlphaFoldDB" id="A0A9D9EGW9"/>
<name>A0A9D9EGW9_9BACT</name>
<evidence type="ECO:0000313" key="2">
    <source>
        <dbReference type="EMBL" id="MBO8446665.1"/>
    </source>
</evidence>
<gene>
    <name evidence="2" type="primary">tsaB</name>
    <name evidence="2" type="ORF">IAC32_02835</name>
</gene>
<feature type="domain" description="Gcp-like" evidence="1">
    <location>
        <begin position="41"/>
        <end position="161"/>
    </location>
</feature>